<name>A0A6P6AHS2_DURZI</name>
<dbReference type="CDD" id="cd13132">
    <property type="entry name" value="MATE_eukaryotic"/>
    <property type="match status" value="1"/>
</dbReference>
<feature type="transmembrane region" description="Helical" evidence="7">
    <location>
        <begin position="505"/>
        <end position="530"/>
    </location>
</feature>
<dbReference type="AlphaFoldDB" id="A0A6P6AHS2"/>
<dbReference type="Pfam" id="PF01554">
    <property type="entry name" value="MatE"/>
    <property type="match status" value="2"/>
</dbReference>
<evidence type="ECO:0000256" key="1">
    <source>
        <dbReference type="ARBA" id="ARBA00004141"/>
    </source>
</evidence>
<comment type="subcellular location">
    <subcellularLocation>
        <location evidence="1">Membrane</location>
        <topology evidence="1">Multi-pass membrane protein</topology>
    </subcellularLocation>
</comment>
<feature type="transmembrane region" description="Helical" evidence="7">
    <location>
        <begin position="479"/>
        <end position="499"/>
    </location>
</feature>
<feature type="transmembrane region" description="Helical" evidence="7">
    <location>
        <begin position="406"/>
        <end position="427"/>
    </location>
</feature>
<feature type="transmembrane region" description="Helical" evidence="7">
    <location>
        <begin position="108"/>
        <end position="130"/>
    </location>
</feature>
<protein>
    <recommendedName>
        <fullName evidence="7">Protein DETOXIFICATION</fullName>
    </recommendedName>
    <alternativeName>
        <fullName evidence="7">Multidrug and toxic compound extrusion protein</fullName>
    </alternativeName>
</protein>
<feature type="transmembrane region" description="Helical" evidence="7">
    <location>
        <begin position="324"/>
        <end position="345"/>
    </location>
</feature>
<dbReference type="GO" id="GO:0042910">
    <property type="term" value="F:xenobiotic transmembrane transporter activity"/>
    <property type="evidence" value="ECO:0007669"/>
    <property type="project" value="InterPro"/>
</dbReference>
<evidence type="ECO:0000256" key="5">
    <source>
        <dbReference type="ARBA" id="ARBA00022989"/>
    </source>
</evidence>
<dbReference type="InterPro" id="IPR002528">
    <property type="entry name" value="MATE_fam"/>
</dbReference>
<feature type="transmembrane region" description="Helical" evidence="7">
    <location>
        <begin position="439"/>
        <end position="458"/>
    </location>
</feature>
<evidence type="ECO:0000256" key="2">
    <source>
        <dbReference type="ARBA" id="ARBA00010199"/>
    </source>
</evidence>
<sequence>MCNIENDKHYSKRLRSLLNSIYVKHACFNIKCMTLLTFNIQILLIAKVLIMCYSGKCEAASPGDLSNRGDRNDYNNSGRTGGRRFLNEFLGWLQKIKVKEELTSLGKITFPLVISGLIFFSKSLISMFFLGHLGNIELAGGSLAMGFANITGYSVMKGLAMGMEPICCQAFGAKKCTVLSQTFKQTFCLLLLGAIPITLLWLNMEPILLSIGQDKTITSVAKIFLTYSIPELLAQALLNPLRIFLRAQSLNLPFTLSATFAMILHLPINYFLVIYLDLGVRGVALATACNTLNINLALLVYLYFTQTAIKPWVGQVVTKCYLDWLPLMSLMAPSVLSVCLEWWWYEIMVLLCGLTNNPETSIAAVGILIQITGLLYVFPHSLSSTLSMRVGQELGAESPAQARQTAIIGLIIAMVCGLLAFTFTIAVKDVWGKLYTCEPQVIALTSVVLPVLGFCELGNYTQTAACGILVGSARPNVGACINFCSFYLVGLPVAAYAAFELNKGVLGLWFGLAAAQATCMCMMICTVVFTDWKHQAKRAMELTQATEDHKNDLEANLLT</sequence>
<dbReference type="GO" id="GO:1990961">
    <property type="term" value="P:xenobiotic detoxification by transmembrane export across the plasma membrane"/>
    <property type="evidence" value="ECO:0007669"/>
    <property type="project" value="InterPro"/>
</dbReference>
<dbReference type="GO" id="GO:0015297">
    <property type="term" value="F:antiporter activity"/>
    <property type="evidence" value="ECO:0007669"/>
    <property type="project" value="InterPro"/>
</dbReference>
<comment type="similarity">
    <text evidence="2 7">Belongs to the multi antimicrobial extrusion (MATE) (TC 2.A.66.1) family.</text>
</comment>
<feature type="transmembrane region" description="Helical" evidence="7">
    <location>
        <begin position="187"/>
        <end position="204"/>
    </location>
</feature>
<dbReference type="KEGG" id="dzi:111309688"/>
<feature type="transmembrane region" description="Helical" evidence="7">
    <location>
        <begin position="216"/>
        <end position="238"/>
    </location>
</feature>
<keyword evidence="4 7" id="KW-0812">Transmembrane</keyword>
<feature type="transmembrane region" description="Helical" evidence="7">
    <location>
        <begin position="360"/>
        <end position="379"/>
    </location>
</feature>
<dbReference type="GO" id="GO:0016020">
    <property type="term" value="C:membrane"/>
    <property type="evidence" value="ECO:0007669"/>
    <property type="project" value="UniProtKB-SubCell"/>
</dbReference>
<gene>
    <name evidence="9" type="primary">LOC111309688</name>
</gene>
<evidence type="ECO:0000256" key="3">
    <source>
        <dbReference type="ARBA" id="ARBA00022448"/>
    </source>
</evidence>
<feature type="transmembrane region" description="Helical" evidence="7">
    <location>
        <begin position="282"/>
        <end position="304"/>
    </location>
</feature>
<dbReference type="GeneID" id="111309688"/>
<proteinExistence type="inferred from homology"/>
<reference evidence="9" key="1">
    <citation type="submission" date="2025-08" db="UniProtKB">
        <authorList>
            <consortium name="RefSeq"/>
        </authorList>
    </citation>
    <scope>IDENTIFICATION</scope>
    <source>
        <tissue evidence="9">Fruit stalk</tissue>
    </source>
</reference>
<evidence type="ECO:0000313" key="9">
    <source>
        <dbReference type="RefSeq" id="XP_022764425.1"/>
    </source>
</evidence>
<evidence type="ECO:0000256" key="4">
    <source>
        <dbReference type="ARBA" id="ARBA00022692"/>
    </source>
</evidence>
<dbReference type="PANTHER" id="PTHR11206">
    <property type="entry name" value="MULTIDRUG RESISTANCE PROTEIN"/>
    <property type="match status" value="1"/>
</dbReference>
<keyword evidence="5 7" id="KW-1133">Transmembrane helix</keyword>
<dbReference type="NCBIfam" id="TIGR00797">
    <property type="entry name" value="matE"/>
    <property type="match status" value="1"/>
</dbReference>
<evidence type="ECO:0000313" key="8">
    <source>
        <dbReference type="Proteomes" id="UP000515121"/>
    </source>
</evidence>
<organism evidence="8 9">
    <name type="scientific">Durio zibethinus</name>
    <name type="common">Durian</name>
    <dbReference type="NCBI Taxonomy" id="66656"/>
    <lineage>
        <taxon>Eukaryota</taxon>
        <taxon>Viridiplantae</taxon>
        <taxon>Streptophyta</taxon>
        <taxon>Embryophyta</taxon>
        <taxon>Tracheophyta</taxon>
        <taxon>Spermatophyta</taxon>
        <taxon>Magnoliopsida</taxon>
        <taxon>eudicotyledons</taxon>
        <taxon>Gunneridae</taxon>
        <taxon>Pentapetalae</taxon>
        <taxon>rosids</taxon>
        <taxon>malvids</taxon>
        <taxon>Malvales</taxon>
        <taxon>Malvaceae</taxon>
        <taxon>Helicteroideae</taxon>
        <taxon>Durio</taxon>
    </lineage>
</organism>
<dbReference type="RefSeq" id="XP_022764425.1">
    <property type="nucleotide sequence ID" value="XM_022908690.1"/>
</dbReference>
<evidence type="ECO:0000256" key="6">
    <source>
        <dbReference type="ARBA" id="ARBA00023136"/>
    </source>
</evidence>
<dbReference type="InterPro" id="IPR045069">
    <property type="entry name" value="MATE_euk"/>
</dbReference>
<evidence type="ECO:0000256" key="7">
    <source>
        <dbReference type="RuleBase" id="RU004914"/>
    </source>
</evidence>
<accession>A0A6P6AHS2</accession>
<keyword evidence="3" id="KW-0813">Transport</keyword>
<keyword evidence="8" id="KW-1185">Reference proteome</keyword>
<dbReference type="OrthoDB" id="2126698at2759"/>
<dbReference type="Proteomes" id="UP000515121">
    <property type="component" value="Unplaced"/>
</dbReference>
<feature type="transmembrane region" description="Helical" evidence="7">
    <location>
        <begin position="250"/>
        <end position="276"/>
    </location>
</feature>
<keyword evidence="6 7" id="KW-0472">Membrane</keyword>